<feature type="region of interest" description="Disordered" evidence="7">
    <location>
        <begin position="438"/>
        <end position="463"/>
    </location>
</feature>
<reference evidence="10 11" key="1">
    <citation type="journal article" date="2012" name="BMC Genomics">
        <title>Sequencing the genome of Marssonina brunnea reveals fungus-poplar co-evolution.</title>
        <authorList>
            <person name="Zhu S."/>
            <person name="Cao Y.-Z."/>
            <person name="Jiang C."/>
            <person name="Tan B.-Y."/>
            <person name="Wang Z."/>
            <person name="Feng S."/>
            <person name="Zhang L."/>
            <person name="Su X.-H."/>
            <person name="Brejova B."/>
            <person name="Vinar T."/>
            <person name="Xu M."/>
            <person name="Wang M.-X."/>
            <person name="Zhang S.-G."/>
            <person name="Huang M.-R."/>
            <person name="Wu R."/>
            <person name="Zhou Y."/>
        </authorList>
    </citation>
    <scope>NUCLEOTIDE SEQUENCE [LARGE SCALE GENOMIC DNA]</scope>
    <source>
        <strain evidence="10 11">MB_m1</strain>
    </source>
</reference>
<dbReference type="STRING" id="1072389.K1WXG1"/>
<dbReference type="GO" id="GO:0071949">
    <property type="term" value="F:FAD binding"/>
    <property type="evidence" value="ECO:0007669"/>
    <property type="project" value="InterPro"/>
</dbReference>
<comment type="similarity">
    <text evidence="1">Belongs to the paxM FAD-dependent monooxygenase family.</text>
</comment>
<organism evidence="10 11">
    <name type="scientific">Marssonina brunnea f. sp. multigermtubi (strain MB_m1)</name>
    <name type="common">Marssonina leaf spot fungus</name>
    <dbReference type="NCBI Taxonomy" id="1072389"/>
    <lineage>
        <taxon>Eukaryota</taxon>
        <taxon>Fungi</taxon>
        <taxon>Dikarya</taxon>
        <taxon>Ascomycota</taxon>
        <taxon>Pezizomycotina</taxon>
        <taxon>Leotiomycetes</taxon>
        <taxon>Helotiales</taxon>
        <taxon>Drepanopezizaceae</taxon>
        <taxon>Drepanopeziza</taxon>
    </lineage>
</organism>
<feature type="domain" description="FAD-binding" evidence="8">
    <location>
        <begin position="11"/>
        <end position="368"/>
    </location>
</feature>
<dbReference type="SUPFAM" id="SSF54373">
    <property type="entry name" value="FAD-linked reductases, C-terminal domain"/>
    <property type="match status" value="1"/>
</dbReference>
<evidence type="ECO:0000256" key="7">
    <source>
        <dbReference type="SAM" id="MobiDB-lite"/>
    </source>
</evidence>
<dbReference type="GO" id="GO:0003677">
    <property type="term" value="F:DNA binding"/>
    <property type="evidence" value="ECO:0007669"/>
    <property type="project" value="InterPro"/>
</dbReference>
<dbReference type="CDD" id="cd12148">
    <property type="entry name" value="fungal_TF_MHR"/>
    <property type="match status" value="1"/>
</dbReference>
<dbReference type="InterPro" id="IPR050493">
    <property type="entry name" value="FAD-dep_Monooxygenase_BioMet"/>
</dbReference>
<dbReference type="InterPro" id="IPR002938">
    <property type="entry name" value="FAD-bd"/>
</dbReference>
<dbReference type="Gene3D" id="3.50.50.60">
    <property type="entry name" value="FAD/NAD(P)-binding domain"/>
    <property type="match status" value="1"/>
</dbReference>
<evidence type="ECO:0000256" key="2">
    <source>
        <dbReference type="ARBA" id="ARBA00022630"/>
    </source>
</evidence>
<dbReference type="Proteomes" id="UP000006753">
    <property type="component" value="Unassembled WGS sequence"/>
</dbReference>
<evidence type="ECO:0000259" key="9">
    <source>
        <dbReference type="Pfam" id="PF04082"/>
    </source>
</evidence>
<dbReference type="InterPro" id="IPR007219">
    <property type="entry name" value="XnlR_reg_dom"/>
</dbReference>
<dbReference type="GO" id="GO:0006351">
    <property type="term" value="P:DNA-templated transcription"/>
    <property type="evidence" value="ECO:0007669"/>
    <property type="project" value="InterPro"/>
</dbReference>
<dbReference type="Pfam" id="PF04082">
    <property type="entry name" value="Fungal_trans"/>
    <property type="match status" value="1"/>
</dbReference>
<dbReference type="HOGENOM" id="CLU_284547_0_0_1"/>
<dbReference type="Pfam" id="PF01494">
    <property type="entry name" value="FAD_binding_3"/>
    <property type="match status" value="1"/>
</dbReference>
<feature type="domain" description="Xylanolytic transcriptional activator regulatory" evidence="9">
    <location>
        <begin position="537"/>
        <end position="686"/>
    </location>
</feature>
<gene>
    <name evidence="10" type="ORF">MBM_04789</name>
</gene>
<keyword evidence="11" id="KW-1185">Reference proteome</keyword>
<protein>
    <submittedName>
        <fullName evidence="10">Uncharacterized protein</fullName>
    </submittedName>
</protein>
<accession>K1WXG1</accession>
<dbReference type="OrthoDB" id="424974at2759"/>
<evidence type="ECO:0000256" key="5">
    <source>
        <dbReference type="ARBA" id="ARBA00023033"/>
    </source>
</evidence>
<dbReference type="InterPro" id="IPR036188">
    <property type="entry name" value="FAD/NAD-bd_sf"/>
</dbReference>
<keyword evidence="5" id="KW-0503">Monooxygenase</keyword>
<feature type="region of interest" description="Disordered" evidence="7">
    <location>
        <begin position="495"/>
        <end position="520"/>
    </location>
</feature>
<evidence type="ECO:0000256" key="1">
    <source>
        <dbReference type="ARBA" id="ARBA00007992"/>
    </source>
</evidence>
<evidence type="ECO:0000256" key="6">
    <source>
        <dbReference type="ARBA" id="ARBA00023242"/>
    </source>
</evidence>
<dbReference type="KEGG" id="mbe:MBM_04789"/>
<feature type="compositionally biased region" description="Polar residues" evidence="7">
    <location>
        <begin position="705"/>
        <end position="724"/>
    </location>
</feature>
<dbReference type="PANTHER" id="PTHR13789:SF172">
    <property type="entry name" value="HYDROXYLASE, PUTATIVE (AFU_ORTHOLOGUE AFUA_1G12410)-RELATED"/>
    <property type="match status" value="1"/>
</dbReference>
<sequence length="1091" mass="121819">MGSISTNWRELDIAVVGGGIGGLATATSLRRAGHKVTIYERADFAGEVGASISCAANGTRFLEKWGVDIPMGRPVVLKKLISRDWATGEATNIYDLADYKERWGVVYNMFHRVDMHAMLMDSATASKYPGTPAVLKVNHRASEIDHEAGTITFENGVQATHDLVIGADGIGSQVRRTIGIVPERKQSTSHCYHCIIATEDVKRLGLHDFTPNEAIEFWGGQDINKIVFSPCREGELHSFYCFFPASMAGNPGEGWSHSISVEELMQPFSTLDPDLQALFRNSTDIKPWRLFVHQPYPHWQKGKTCILGDAAHPMMPDQSQGACMAIEDAGALGIIFSDSYSFAGSAEDIKKGLQIYEQVRKPRATRVQAASARARENINERIGFSSNTDKPGYKVTNESEKLTIEEMNQYDMYADVARQVVAAAAVSDSCYFSDERLDKERSITPSPHGPARSVGPKSSSVAAPTDHVILEDRLRLVESQLSEVLAHQKTVDRGASMRVSSESPRAPIYRDGAQPSPRQMCDAAPLPPREVILGAAETYLQYCDCQPLPLFHRSSFIYTLRDRQPEVLLSILALALRFTDTSGSSSSQARLISGYVESARTIISKKIFEGLVELSTIQSLCLLTLVDFADGHTRRASIHSSQAMSLAHNAGLITEYPHALPDQEKEERRRCFWSLFLLKRLHGADFMVLDFSAEDNFPWYPETTGEPSSLGCQSTPAAPNQNDGQGPDKGIVAYAIQLSEVWFKTTRYARRRGKPSTLPPWSSQSEYATILAHQMDFETRMPFMHRFAPAKFSQRSAEHLNSTRDYWGPWLFIQFVYHTNICLLNHPLLISLRLRDFKCVIPEIFLQHSSDLISSHACWIICLMDMLEAKSFKITDPFLGHCVAIIATIYLQESFSEDPGTRREKRDNFDKCLRFIRGFGEQWPHLGRIANKLQKLAETVSSTYVASEEPTRQNRKLLIDLGQFFEVLEYSCSSEVPGSARQLFGSSLHPSFGDSRTEMAQTSVLPQPTRVERQEFGNLTPNMTHVADPLDNPNVVANAPLSAATAPLVYSDNELAVLAESFFHPRNDYDGNANWWHSMNMNALRRSESDV</sequence>
<keyword evidence="4" id="KW-0560">Oxidoreductase</keyword>
<evidence type="ECO:0000259" key="8">
    <source>
        <dbReference type="Pfam" id="PF01494"/>
    </source>
</evidence>
<keyword evidence="6" id="KW-0539">Nucleus</keyword>
<dbReference type="SUPFAM" id="SSF51905">
    <property type="entry name" value="FAD/NAD(P)-binding domain"/>
    <property type="match status" value="1"/>
</dbReference>
<feature type="region of interest" description="Disordered" evidence="7">
    <location>
        <begin position="704"/>
        <end position="726"/>
    </location>
</feature>
<dbReference type="PANTHER" id="PTHR13789">
    <property type="entry name" value="MONOOXYGENASE"/>
    <property type="match status" value="1"/>
</dbReference>
<evidence type="ECO:0000313" key="11">
    <source>
        <dbReference type="Proteomes" id="UP000006753"/>
    </source>
</evidence>
<dbReference type="InParanoid" id="K1WXG1"/>
<proteinExistence type="inferred from homology"/>
<keyword evidence="3" id="KW-0274">FAD</keyword>
<dbReference type="EMBL" id="JH921437">
    <property type="protein sequence ID" value="EKD17212.1"/>
    <property type="molecule type" value="Genomic_DNA"/>
</dbReference>
<dbReference type="PRINTS" id="PR00420">
    <property type="entry name" value="RNGMNOXGNASE"/>
</dbReference>
<dbReference type="GO" id="GO:0004497">
    <property type="term" value="F:monooxygenase activity"/>
    <property type="evidence" value="ECO:0007669"/>
    <property type="project" value="UniProtKB-KW"/>
</dbReference>
<evidence type="ECO:0000313" key="10">
    <source>
        <dbReference type="EMBL" id="EKD17212.1"/>
    </source>
</evidence>
<dbReference type="AlphaFoldDB" id="K1WXG1"/>
<evidence type="ECO:0000256" key="4">
    <source>
        <dbReference type="ARBA" id="ARBA00023002"/>
    </source>
</evidence>
<keyword evidence="2" id="KW-0285">Flavoprotein</keyword>
<evidence type="ECO:0000256" key="3">
    <source>
        <dbReference type="ARBA" id="ARBA00022827"/>
    </source>
</evidence>
<name>K1WXG1_MARBU</name>
<dbReference type="GO" id="GO:0008270">
    <property type="term" value="F:zinc ion binding"/>
    <property type="evidence" value="ECO:0007669"/>
    <property type="project" value="InterPro"/>
</dbReference>
<dbReference type="eggNOG" id="KOG2614">
    <property type="taxonomic scope" value="Eukaryota"/>
</dbReference>